<protein>
    <submittedName>
        <fullName evidence="2">Uncharacterized protein</fullName>
    </submittedName>
</protein>
<dbReference type="STRING" id="1133849.O3I_023885"/>
<dbReference type="InterPro" id="IPR038765">
    <property type="entry name" value="Papain-like_cys_pep_sf"/>
</dbReference>
<dbReference type="HOGENOM" id="CLU_989835_0_0_11"/>
<dbReference type="eggNOG" id="COG0791">
    <property type="taxonomic scope" value="Bacteria"/>
</dbReference>
<dbReference type="SUPFAM" id="SSF54001">
    <property type="entry name" value="Cysteine proteinases"/>
    <property type="match status" value="1"/>
</dbReference>
<dbReference type="KEGG" id="nbr:O3I_023885"/>
<gene>
    <name evidence="2" type="ORF">O3I_023885</name>
</gene>
<evidence type="ECO:0000256" key="1">
    <source>
        <dbReference type="SAM" id="MobiDB-lite"/>
    </source>
</evidence>
<reference evidence="2 3" key="1">
    <citation type="journal article" date="2012" name="J. Bacteriol.">
        <title>Complete genome sequence of Nocardia brasiliensis HUJEG-1.</title>
        <authorList>
            <person name="Vera-Cabrera L."/>
            <person name="Ortiz-Lopez R."/>
            <person name="Elizondo-Gonzalez R."/>
            <person name="Perez-Maya A.A."/>
            <person name="Ocampo-Candiani J."/>
        </authorList>
    </citation>
    <scope>NUCLEOTIDE SEQUENCE [LARGE SCALE GENOMIC DNA]</scope>
    <source>
        <strain evidence="3">ATCC 700358</strain>
    </source>
</reference>
<dbReference type="EMBL" id="CP003876">
    <property type="protein sequence ID" value="AFU02732.1"/>
    <property type="molecule type" value="Genomic_DNA"/>
</dbReference>
<organism evidence="2 3">
    <name type="scientific">Nocardia brasiliensis (strain ATCC 700358 / HUJEG-1)</name>
    <dbReference type="NCBI Taxonomy" id="1133849"/>
    <lineage>
        <taxon>Bacteria</taxon>
        <taxon>Bacillati</taxon>
        <taxon>Actinomycetota</taxon>
        <taxon>Actinomycetes</taxon>
        <taxon>Mycobacteriales</taxon>
        <taxon>Nocardiaceae</taxon>
        <taxon>Nocardia</taxon>
    </lineage>
</organism>
<proteinExistence type="predicted"/>
<accession>K0EZ11</accession>
<evidence type="ECO:0000313" key="2">
    <source>
        <dbReference type="EMBL" id="AFU02732.1"/>
    </source>
</evidence>
<dbReference type="Proteomes" id="UP000006304">
    <property type="component" value="Chromosome"/>
</dbReference>
<dbReference type="RefSeq" id="WP_014985587.1">
    <property type="nucleotide sequence ID" value="NC_018681.1"/>
</dbReference>
<keyword evidence="3" id="KW-1185">Reference proteome</keyword>
<name>K0EZ11_NOCB7</name>
<evidence type="ECO:0000313" key="3">
    <source>
        <dbReference type="Proteomes" id="UP000006304"/>
    </source>
</evidence>
<dbReference type="AlphaFoldDB" id="K0EZ11"/>
<sequence length="290" mass="29877">MLFRAILIVALLPAIAFAVLVVALISTTSMLAEGYTDLRQQCANAIGPDPSEPVTTTRAGRADAVPTPASRDARTTNLPTANPYASLTIPPTATDVPEWLGECIAAVQVADYRGPISRARNAGPAADCAGWLALAALGRHATGGGSAAPVDAAAFARWVTYHASLATGSAGCHYPATDALESRVVPEAGSAVRRGCVSHAGLDGRRPTAVVLPERIADQALCGQPVDRAAISPGDLVFWEFQRYTPRRVGVAVDTATVIAVDPVSGGLAQVLLTPQTAIGVKRVLEVGDG</sequence>
<feature type="region of interest" description="Disordered" evidence="1">
    <location>
        <begin position="46"/>
        <end position="77"/>
    </location>
</feature>